<sequence>MENFMMINGIFNRIGITNNYLRLMACKMLCMCFIISTLAFAQRSSAINNTSARNNHLESGIVLPAPIGDLNGSNASRTA</sequence>
<dbReference type="AlphaFoldDB" id="A0A382MFG0"/>
<reference evidence="1" key="1">
    <citation type="submission" date="2018-05" db="EMBL/GenBank/DDBJ databases">
        <authorList>
            <person name="Lanie J.A."/>
            <person name="Ng W.-L."/>
            <person name="Kazmierczak K.M."/>
            <person name="Andrzejewski T.M."/>
            <person name="Davidsen T.M."/>
            <person name="Wayne K.J."/>
            <person name="Tettelin H."/>
            <person name="Glass J.I."/>
            <person name="Rusch D."/>
            <person name="Podicherti R."/>
            <person name="Tsui H.-C.T."/>
            <person name="Winkler M.E."/>
        </authorList>
    </citation>
    <scope>NUCLEOTIDE SEQUENCE</scope>
</reference>
<gene>
    <name evidence="1" type="ORF">METZ01_LOCUS300112</name>
</gene>
<proteinExistence type="predicted"/>
<name>A0A382MFG0_9ZZZZ</name>
<feature type="non-terminal residue" evidence="1">
    <location>
        <position position="79"/>
    </location>
</feature>
<evidence type="ECO:0000313" key="1">
    <source>
        <dbReference type="EMBL" id="SVC47258.1"/>
    </source>
</evidence>
<organism evidence="1">
    <name type="scientific">marine metagenome</name>
    <dbReference type="NCBI Taxonomy" id="408172"/>
    <lineage>
        <taxon>unclassified sequences</taxon>
        <taxon>metagenomes</taxon>
        <taxon>ecological metagenomes</taxon>
    </lineage>
</organism>
<accession>A0A382MFG0</accession>
<dbReference type="EMBL" id="UINC01093105">
    <property type="protein sequence ID" value="SVC47258.1"/>
    <property type="molecule type" value="Genomic_DNA"/>
</dbReference>
<protein>
    <submittedName>
        <fullName evidence="1">Uncharacterized protein</fullName>
    </submittedName>
</protein>